<keyword evidence="1" id="KW-1133">Transmembrane helix</keyword>
<evidence type="ECO:0000313" key="3">
    <source>
        <dbReference type="Proteomes" id="UP000219546"/>
    </source>
</evidence>
<keyword evidence="1" id="KW-0812">Transmembrane</keyword>
<gene>
    <name evidence="2" type="ORF">SAMN05877753_103312</name>
</gene>
<organism evidence="2 3">
    <name type="scientific">Bacillus oleivorans</name>
    <dbReference type="NCBI Taxonomy" id="1448271"/>
    <lineage>
        <taxon>Bacteria</taxon>
        <taxon>Bacillati</taxon>
        <taxon>Bacillota</taxon>
        <taxon>Bacilli</taxon>
        <taxon>Bacillales</taxon>
        <taxon>Bacillaceae</taxon>
        <taxon>Bacillus</taxon>
    </lineage>
</organism>
<accession>A0A285CQS6</accession>
<proteinExistence type="predicted"/>
<dbReference type="OrthoDB" id="2596219at2"/>
<feature type="transmembrane region" description="Helical" evidence="1">
    <location>
        <begin position="154"/>
        <end position="174"/>
    </location>
</feature>
<name>A0A285CQS6_9BACI</name>
<evidence type="ECO:0000313" key="2">
    <source>
        <dbReference type="EMBL" id="SNX69930.1"/>
    </source>
</evidence>
<keyword evidence="3" id="KW-1185">Reference proteome</keyword>
<feature type="transmembrane region" description="Helical" evidence="1">
    <location>
        <begin position="84"/>
        <end position="105"/>
    </location>
</feature>
<feature type="transmembrane region" description="Helical" evidence="1">
    <location>
        <begin position="126"/>
        <end position="148"/>
    </location>
</feature>
<reference evidence="2 3" key="1">
    <citation type="submission" date="2017-08" db="EMBL/GenBank/DDBJ databases">
        <authorList>
            <person name="de Groot N.N."/>
        </authorList>
    </citation>
    <scope>NUCLEOTIDE SEQUENCE [LARGE SCALE GENOMIC DNA]</scope>
    <source>
        <strain evidence="2 3">JC228</strain>
    </source>
</reference>
<sequence>MTRHQCKWILIGLLIAFFDFRFENVNLVPDIAGWGIIIYQLSEARNHYKTYSTARILAILLFGLSIPDLFTVQWDYSLEHSNFLLGLISSVSYLAFILKLLEGMALQLEKQSWLEKSKSMWKFRKVYGMFALIPMGFICLAAIIPGAWGLYMSFLPLIAIGIIVVQIFLFVRLYDTRTIIEEYGPTTS</sequence>
<protein>
    <submittedName>
        <fullName evidence="2">Uncharacterized protein</fullName>
    </submittedName>
</protein>
<dbReference type="RefSeq" id="WP_097158225.1">
    <property type="nucleotide sequence ID" value="NZ_JBEPMQ010000002.1"/>
</dbReference>
<dbReference type="AlphaFoldDB" id="A0A285CQS6"/>
<keyword evidence="1" id="KW-0472">Membrane</keyword>
<dbReference type="EMBL" id="OAOP01000003">
    <property type="protein sequence ID" value="SNX69930.1"/>
    <property type="molecule type" value="Genomic_DNA"/>
</dbReference>
<dbReference type="Proteomes" id="UP000219546">
    <property type="component" value="Unassembled WGS sequence"/>
</dbReference>
<feature type="transmembrane region" description="Helical" evidence="1">
    <location>
        <begin position="54"/>
        <end position="72"/>
    </location>
</feature>
<evidence type="ECO:0000256" key="1">
    <source>
        <dbReference type="SAM" id="Phobius"/>
    </source>
</evidence>